<dbReference type="Proteomes" id="UP001151760">
    <property type="component" value="Unassembled WGS sequence"/>
</dbReference>
<reference evidence="2" key="2">
    <citation type="submission" date="2022-01" db="EMBL/GenBank/DDBJ databases">
        <authorList>
            <person name="Yamashiro T."/>
            <person name="Shiraishi A."/>
            <person name="Satake H."/>
            <person name="Nakayama K."/>
        </authorList>
    </citation>
    <scope>NUCLEOTIDE SEQUENCE</scope>
</reference>
<feature type="compositionally biased region" description="Basic and acidic residues" evidence="1">
    <location>
        <begin position="293"/>
        <end position="306"/>
    </location>
</feature>
<proteinExistence type="predicted"/>
<gene>
    <name evidence="2" type="ORF">Tco_1123296</name>
</gene>
<protein>
    <submittedName>
        <fullName evidence="2">Uncharacterized protein</fullName>
    </submittedName>
</protein>
<dbReference type="EMBL" id="BQNB010021482">
    <property type="protein sequence ID" value="GJU06866.1"/>
    <property type="molecule type" value="Genomic_DNA"/>
</dbReference>
<comment type="caution">
    <text evidence="2">The sequence shown here is derived from an EMBL/GenBank/DDBJ whole genome shotgun (WGS) entry which is preliminary data.</text>
</comment>
<organism evidence="2 3">
    <name type="scientific">Tanacetum coccineum</name>
    <dbReference type="NCBI Taxonomy" id="301880"/>
    <lineage>
        <taxon>Eukaryota</taxon>
        <taxon>Viridiplantae</taxon>
        <taxon>Streptophyta</taxon>
        <taxon>Embryophyta</taxon>
        <taxon>Tracheophyta</taxon>
        <taxon>Spermatophyta</taxon>
        <taxon>Magnoliopsida</taxon>
        <taxon>eudicotyledons</taxon>
        <taxon>Gunneridae</taxon>
        <taxon>Pentapetalae</taxon>
        <taxon>asterids</taxon>
        <taxon>campanulids</taxon>
        <taxon>Asterales</taxon>
        <taxon>Asteraceae</taxon>
        <taxon>Asteroideae</taxon>
        <taxon>Anthemideae</taxon>
        <taxon>Anthemidinae</taxon>
        <taxon>Tanacetum</taxon>
    </lineage>
</organism>
<name>A0ABQ5J2Z0_9ASTR</name>
<accession>A0ABQ5J2Z0</accession>
<reference evidence="2" key="1">
    <citation type="journal article" date="2022" name="Int. J. Mol. Sci.">
        <title>Draft Genome of Tanacetum Coccineum: Genomic Comparison of Closely Related Tanacetum-Family Plants.</title>
        <authorList>
            <person name="Yamashiro T."/>
            <person name="Shiraishi A."/>
            <person name="Nakayama K."/>
            <person name="Satake H."/>
        </authorList>
    </citation>
    <scope>NUCLEOTIDE SEQUENCE</scope>
</reference>
<sequence>MRVRRKDTIDENPIRTLGATPDLATKDLLQKVPHHGIDLWLQFQIFYDHVNPVIRQTIDQAAGGKLHDKNTKESWELLEDLSLYDNESCNDPRDFAKPVKAISFPQDVPSTSDRRLIELENQVQRLMESHLAPKSSVQEGRLFSLRSQLKQQQDDVINKINTLWKAVSEKFDNTPAHDTAGNFMALVNAISINHLKEGAPLSKGIKSSSKLLSLKYLSQSSLEEQNRNPSSPKCVQFINSIVILRKEDGSREAGTIGSDAAKDISHNIIIGVEKKAEEGLDSSKIVIGEDEPRDIKQNKLDDRTCGETEVDEVEMKSEESEEEEDDPKYFDTFPTIEE</sequence>
<keyword evidence="3" id="KW-1185">Reference proteome</keyword>
<evidence type="ECO:0000313" key="3">
    <source>
        <dbReference type="Proteomes" id="UP001151760"/>
    </source>
</evidence>
<evidence type="ECO:0000256" key="1">
    <source>
        <dbReference type="SAM" id="MobiDB-lite"/>
    </source>
</evidence>
<evidence type="ECO:0000313" key="2">
    <source>
        <dbReference type="EMBL" id="GJU06866.1"/>
    </source>
</evidence>
<feature type="region of interest" description="Disordered" evidence="1">
    <location>
        <begin position="288"/>
        <end position="338"/>
    </location>
</feature>